<dbReference type="EMBL" id="DWXZ01000253">
    <property type="protein sequence ID" value="HJB38740.1"/>
    <property type="molecule type" value="Genomic_DNA"/>
</dbReference>
<sequence>MKSYVIHLIRNMPCQGNLEGRYIGRTDSPLADASLGELLELKTKFRYPRATAFYASPSTRCVDTLRLLYPEADPEVILEMAECDFGQWEGKTAQELQNDPRFLQWMEEGGNAAPPEGESGLVFLQRVCRGFETLVQNVMAKGQRETVLVTHAGVITGLLSAYGVPQAQPTQWMCQPGCGYSVRITPSLWMRSMVMEVYQTLPLGEDGRQPDHLVVDIAREAASRAWGQEQQES</sequence>
<dbReference type="CDD" id="cd07040">
    <property type="entry name" value="HP"/>
    <property type="match status" value="1"/>
</dbReference>
<gene>
    <name evidence="1" type="ORF">H9942_11865</name>
</gene>
<evidence type="ECO:0000313" key="1">
    <source>
        <dbReference type="EMBL" id="HJB38740.1"/>
    </source>
</evidence>
<organism evidence="1 2">
    <name type="scientific">Candidatus Acutalibacter ornithocaccae</name>
    <dbReference type="NCBI Taxonomy" id="2838416"/>
    <lineage>
        <taxon>Bacteria</taxon>
        <taxon>Bacillati</taxon>
        <taxon>Bacillota</taxon>
        <taxon>Clostridia</taxon>
        <taxon>Eubacteriales</taxon>
        <taxon>Acutalibacteraceae</taxon>
        <taxon>Acutalibacter</taxon>
    </lineage>
</organism>
<dbReference type="Gene3D" id="3.40.50.1240">
    <property type="entry name" value="Phosphoglycerate mutase-like"/>
    <property type="match status" value="1"/>
</dbReference>
<reference evidence="1" key="2">
    <citation type="submission" date="2021-04" db="EMBL/GenBank/DDBJ databases">
        <authorList>
            <person name="Gilroy R."/>
        </authorList>
    </citation>
    <scope>NUCLEOTIDE SEQUENCE</scope>
    <source>
        <strain evidence="1">ChiBcolR8-3208</strain>
    </source>
</reference>
<dbReference type="SMART" id="SM00855">
    <property type="entry name" value="PGAM"/>
    <property type="match status" value="1"/>
</dbReference>
<accession>A0A9D2M0S5</accession>
<protein>
    <submittedName>
        <fullName evidence="1">Histidine phosphatase family protein</fullName>
    </submittedName>
</protein>
<dbReference type="Proteomes" id="UP000824214">
    <property type="component" value="Unassembled WGS sequence"/>
</dbReference>
<reference evidence="1" key="1">
    <citation type="journal article" date="2021" name="PeerJ">
        <title>Extensive microbial diversity within the chicken gut microbiome revealed by metagenomics and culture.</title>
        <authorList>
            <person name="Gilroy R."/>
            <person name="Ravi A."/>
            <person name="Getino M."/>
            <person name="Pursley I."/>
            <person name="Horton D.L."/>
            <person name="Alikhan N.F."/>
            <person name="Baker D."/>
            <person name="Gharbi K."/>
            <person name="Hall N."/>
            <person name="Watson M."/>
            <person name="Adriaenssens E.M."/>
            <person name="Foster-Nyarko E."/>
            <person name="Jarju S."/>
            <person name="Secka A."/>
            <person name="Antonio M."/>
            <person name="Oren A."/>
            <person name="Chaudhuri R.R."/>
            <person name="La Ragione R."/>
            <person name="Hildebrand F."/>
            <person name="Pallen M.J."/>
        </authorList>
    </citation>
    <scope>NUCLEOTIDE SEQUENCE</scope>
    <source>
        <strain evidence="1">ChiBcolR8-3208</strain>
    </source>
</reference>
<comment type="caution">
    <text evidence="1">The sequence shown here is derived from an EMBL/GenBank/DDBJ whole genome shotgun (WGS) entry which is preliminary data.</text>
</comment>
<name>A0A9D2M0S5_9FIRM</name>
<dbReference type="SUPFAM" id="SSF53254">
    <property type="entry name" value="Phosphoglycerate mutase-like"/>
    <property type="match status" value="1"/>
</dbReference>
<dbReference type="AlphaFoldDB" id="A0A9D2M0S5"/>
<proteinExistence type="predicted"/>
<dbReference type="InterPro" id="IPR029033">
    <property type="entry name" value="His_PPase_superfam"/>
</dbReference>
<dbReference type="Pfam" id="PF00300">
    <property type="entry name" value="His_Phos_1"/>
    <property type="match status" value="1"/>
</dbReference>
<dbReference type="InterPro" id="IPR013078">
    <property type="entry name" value="His_Pase_superF_clade-1"/>
</dbReference>
<evidence type="ECO:0000313" key="2">
    <source>
        <dbReference type="Proteomes" id="UP000824214"/>
    </source>
</evidence>